<sequence length="117" mass="12654">MAFVAPLELGRKPDDERWIGRFTRWSLLSVRQGGSSCVSREGITPITGIPFLCRRLFPWRGGKKRREERASGGGGGGGDGEALWLAGSLSTVTSLHLHISLEPSVRRRPSSAVPEGA</sequence>
<name>A0A0E0KCI0_ORYPU</name>
<dbReference type="Gramene" id="OPUNC03G13350.1">
    <property type="protein sequence ID" value="OPUNC03G13350.1"/>
    <property type="gene ID" value="OPUNC03G13350"/>
</dbReference>
<keyword evidence="2" id="KW-1185">Reference proteome</keyword>
<accession>A0A0E0KCI0</accession>
<organism evidence="1">
    <name type="scientific">Oryza punctata</name>
    <name type="common">Red rice</name>
    <dbReference type="NCBI Taxonomy" id="4537"/>
    <lineage>
        <taxon>Eukaryota</taxon>
        <taxon>Viridiplantae</taxon>
        <taxon>Streptophyta</taxon>
        <taxon>Embryophyta</taxon>
        <taxon>Tracheophyta</taxon>
        <taxon>Spermatophyta</taxon>
        <taxon>Magnoliopsida</taxon>
        <taxon>Liliopsida</taxon>
        <taxon>Poales</taxon>
        <taxon>Poaceae</taxon>
        <taxon>BOP clade</taxon>
        <taxon>Oryzoideae</taxon>
        <taxon>Oryzeae</taxon>
        <taxon>Oryzinae</taxon>
        <taxon>Oryza</taxon>
    </lineage>
</organism>
<reference evidence="1" key="1">
    <citation type="submission" date="2015-04" db="UniProtKB">
        <authorList>
            <consortium name="EnsemblPlants"/>
        </authorList>
    </citation>
    <scope>IDENTIFICATION</scope>
</reference>
<reference evidence="1" key="2">
    <citation type="submission" date="2018-05" db="EMBL/GenBank/DDBJ databases">
        <title>OpunRS2 (Oryza punctata Reference Sequence Version 2).</title>
        <authorList>
            <person name="Zhang J."/>
            <person name="Kudrna D."/>
            <person name="Lee S."/>
            <person name="Talag J."/>
            <person name="Welchert J."/>
            <person name="Wing R.A."/>
        </authorList>
    </citation>
    <scope>NUCLEOTIDE SEQUENCE [LARGE SCALE GENOMIC DNA]</scope>
</reference>
<evidence type="ECO:0000313" key="1">
    <source>
        <dbReference type="EnsemblPlants" id="OPUNC03G13350.1"/>
    </source>
</evidence>
<proteinExistence type="predicted"/>
<dbReference type="Proteomes" id="UP000026962">
    <property type="component" value="Chromosome 3"/>
</dbReference>
<dbReference type="EnsemblPlants" id="OPUNC03G13350.1">
    <property type="protein sequence ID" value="OPUNC03G13350.1"/>
    <property type="gene ID" value="OPUNC03G13350"/>
</dbReference>
<evidence type="ECO:0000313" key="2">
    <source>
        <dbReference type="Proteomes" id="UP000026962"/>
    </source>
</evidence>
<dbReference type="HOGENOM" id="CLU_2088735_0_0_1"/>
<protein>
    <submittedName>
        <fullName evidence="1">Uncharacterized protein</fullName>
    </submittedName>
</protein>
<dbReference type="AlphaFoldDB" id="A0A0E0KCI0"/>